<proteinExistence type="predicted"/>
<dbReference type="PROSITE" id="PS01124">
    <property type="entry name" value="HTH_ARAC_FAMILY_2"/>
    <property type="match status" value="1"/>
</dbReference>
<dbReference type="RefSeq" id="WP_309799119.1">
    <property type="nucleotide sequence ID" value="NZ_BAAAHY010000005.1"/>
</dbReference>
<dbReference type="PRINTS" id="PR00032">
    <property type="entry name" value="HTHARAC"/>
</dbReference>
<dbReference type="Gene3D" id="1.10.10.60">
    <property type="entry name" value="Homeodomain-like"/>
    <property type="match status" value="1"/>
</dbReference>
<evidence type="ECO:0000313" key="5">
    <source>
        <dbReference type="EMBL" id="MDR6270208.1"/>
    </source>
</evidence>
<comment type="caution">
    <text evidence="5">The sequence shown here is derived from an EMBL/GenBank/DDBJ whole genome shotgun (WGS) entry which is preliminary data.</text>
</comment>
<keyword evidence="3" id="KW-0804">Transcription</keyword>
<dbReference type="EMBL" id="JAVDQF010000001">
    <property type="protein sequence ID" value="MDR6270208.1"/>
    <property type="molecule type" value="Genomic_DNA"/>
</dbReference>
<protein>
    <submittedName>
        <fullName evidence="5">AraC-like DNA-binding protein</fullName>
    </submittedName>
</protein>
<evidence type="ECO:0000256" key="1">
    <source>
        <dbReference type="ARBA" id="ARBA00023015"/>
    </source>
</evidence>
<dbReference type="InterPro" id="IPR050204">
    <property type="entry name" value="AraC_XylS_family_regulators"/>
</dbReference>
<reference evidence="5 6" key="1">
    <citation type="submission" date="2023-07" db="EMBL/GenBank/DDBJ databases">
        <title>Sequencing the genomes of 1000 actinobacteria strains.</title>
        <authorList>
            <person name="Klenk H.-P."/>
        </authorList>
    </citation>
    <scope>NUCLEOTIDE SEQUENCE [LARGE SCALE GENOMIC DNA]</scope>
    <source>
        <strain evidence="5 6">DSM 14555</strain>
    </source>
</reference>
<organism evidence="5 6">
    <name type="scientific">Arthrobacter russicus</name>
    <dbReference type="NCBI Taxonomy" id="172040"/>
    <lineage>
        <taxon>Bacteria</taxon>
        <taxon>Bacillati</taxon>
        <taxon>Actinomycetota</taxon>
        <taxon>Actinomycetes</taxon>
        <taxon>Micrococcales</taxon>
        <taxon>Micrococcaceae</taxon>
        <taxon>Arthrobacter</taxon>
    </lineage>
</organism>
<dbReference type="Proteomes" id="UP001185069">
    <property type="component" value="Unassembled WGS sequence"/>
</dbReference>
<dbReference type="Pfam" id="PF20240">
    <property type="entry name" value="DUF6597"/>
    <property type="match status" value="1"/>
</dbReference>
<feature type="domain" description="HTH araC/xylS-type" evidence="4">
    <location>
        <begin position="159"/>
        <end position="240"/>
    </location>
</feature>
<keyword evidence="2" id="KW-0238">DNA-binding</keyword>
<dbReference type="SUPFAM" id="SSF46689">
    <property type="entry name" value="Homeodomain-like"/>
    <property type="match status" value="1"/>
</dbReference>
<dbReference type="PROSITE" id="PS00041">
    <property type="entry name" value="HTH_ARAC_FAMILY_1"/>
    <property type="match status" value="1"/>
</dbReference>
<dbReference type="InterPro" id="IPR009057">
    <property type="entry name" value="Homeodomain-like_sf"/>
</dbReference>
<dbReference type="InterPro" id="IPR046532">
    <property type="entry name" value="DUF6597"/>
</dbReference>
<dbReference type="InterPro" id="IPR020449">
    <property type="entry name" value="Tscrpt_reg_AraC-type_HTH"/>
</dbReference>
<dbReference type="PANTHER" id="PTHR46796">
    <property type="entry name" value="HTH-TYPE TRANSCRIPTIONAL ACTIVATOR RHAS-RELATED"/>
    <property type="match status" value="1"/>
</dbReference>
<keyword evidence="6" id="KW-1185">Reference proteome</keyword>
<dbReference type="InterPro" id="IPR018062">
    <property type="entry name" value="HTH_AraC-typ_CS"/>
</dbReference>
<dbReference type="Pfam" id="PF12833">
    <property type="entry name" value="HTH_18"/>
    <property type="match status" value="1"/>
</dbReference>
<keyword evidence="1" id="KW-0805">Transcription regulation</keyword>
<dbReference type="SMART" id="SM00342">
    <property type="entry name" value="HTH_ARAC"/>
    <property type="match status" value="1"/>
</dbReference>
<evidence type="ECO:0000313" key="6">
    <source>
        <dbReference type="Proteomes" id="UP001185069"/>
    </source>
</evidence>
<gene>
    <name evidence="5" type="ORF">JOE69_002446</name>
</gene>
<dbReference type="InterPro" id="IPR018060">
    <property type="entry name" value="HTH_AraC"/>
</dbReference>
<name>A0ABU1JCX5_9MICC</name>
<evidence type="ECO:0000256" key="3">
    <source>
        <dbReference type="ARBA" id="ARBA00023163"/>
    </source>
</evidence>
<dbReference type="PANTHER" id="PTHR46796:SF13">
    <property type="entry name" value="HTH-TYPE TRANSCRIPTIONAL ACTIVATOR RHAS"/>
    <property type="match status" value="1"/>
</dbReference>
<sequence length="246" mass="27440">MPQRQLPDRSELDDVVEHFWQTSWDFPPGRPQTTETLPFPCQHLTFERLDGVCSIRITGLYQRVWQRELSGEGEVFGIKFRPAGFHAALGLAPGEFTDRTADGAGIPGIADLAARIWHSDGFAERCQAAQNWLSPRARPTDRTRLANRMGNPALRVGTDLERLFAISTRSANRLLTEQVGLGSKWILSRARLQSAAEHLAARPQCTLAELAAEAGYADQAHFSRDFARVLGRPPSSYRKELAAFED</sequence>
<evidence type="ECO:0000256" key="2">
    <source>
        <dbReference type="ARBA" id="ARBA00023125"/>
    </source>
</evidence>
<evidence type="ECO:0000259" key="4">
    <source>
        <dbReference type="PROSITE" id="PS01124"/>
    </source>
</evidence>
<accession>A0ABU1JCX5</accession>